<accession>A0A7I8WF41</accession>
<evidence type="ECO:0000256" key="1">
    <source>
        <dbReference type="SAM" id="MobiDB-lite"/>
    </source>
</evidence>
<dbReference type="EMBL" id="CAJFCJ010000088">
    <property type="protein sequence ID" value="CAD5126814.1"/>
    <property type="molecule type" value="Genomic_DNA"/>
</dbReference>
<evidence type="ECO:0000313" key="3">
    <source>
        <dbReference type="Proteomes" id="UP000549394"/>
    </source>
</evidence>
<keyword evidence="3" id="KW-1185">Reference proteome</keyword>
<gene>
    <name evidence="2" type="ORF">DGYR_LOCUS14039</name>
</gene>
<reference evidence="2 3" key="1">
    <citation type="submission" date="2020-08" db="EMBL/GenBank/DDBJ databases">
        <authorList>
            <person name="Hejnol A."/>
        </authorList>
    </citation>
    <scope>NUCLEOTIDE SEQUENCE [LARGE SCALE GENOMIC DNA]</scope>
</reference>
<name>A0A7I8WF41_9ANNE</name>
<feature type="region of interest" description="Disordered" evidence="1">
    <location>
        <begin position="76"/>
        <end position="145"/>
    </location>
</feature>
<proteinExistence type="predicted"/>
<sequence>MFVDCLSSITSQCIVFGFDTAKGIKDDICSTDCQRTLAELNGQNDIISCSFMKQYKDKLQRCGAYRGSMKQTLENIQCKKDTGSNGGSTGGNNGGSNGGNNGGSNGGNNGGSNGGNNGGSNGGNNGGSNGGNNKGFNEEPSGAAKQSTEITMLFILMAIIKYLF</sequence>
<evidence type="ECO:0000313" key="2">
    <source>
        <dbReference type="EMBL" id="CAD5126814.1"/>
    </source>
</evidence>
<feature type="compositionally biased region" description="Gly residues" evidence="1">
    <location>
        <begin position="84"/>
        <end position="133"/>
    </location>
</feature>
<dbReference type="Proteomes" id="UP000549394">
    <property type="component" value="Unassembled WGS sequence"/>
</dbReference>
<comment type="caution">
    <text evidence="2">The sequence shown here is derived from an EMBL/GenBank/DDBJ whole genome shotgun (WGS) entry which is preliminary data.</text>
</comment>
<dbReference type="AlphaFoldDB" id="A0A7I8WF41"/>
<organism evidence="2 3">
    <name type="scientific">Dimorphilus gyrociliatus</name>
    <dbReference type="NCBI Taxonomy" id="2664684"/>
    <lineage>
        <taxon>Eukaryota</taxon>
        <taxon>Metazoa</taxon>
        <taxon>Spiralia</taxon>
        <taxon>Lophotrochozoa</taxon>
        <taxon>Annelida</taxon>
        <taxon>Polychaeta</taxon>
        <taxon>Polychaeta incertae sedis</taxon>
        <taxon>Dinophilidae</taxon>
        <taxon>Dimorphilus</taxon>
    </lineage>
</organism>
<protein>
    <submittedName>
        <fullName evidence="2">DgyrCDS14848</fullName>
    </submittedName>
</protein>